<sequence length="110" mass="12351">MNLSRMDQPSETGTDQEDTQVPRTVIEVADHAGDNPHPDPEGGRQDDTHTGQDHDQDERQQEETVEEPHTEVTEIHSGGDEHEQHSRTQITRLEQSTIVVLLPLQIGLES</sequence>
<feature type="compositionally biased region" description="Polar residues" evidence="1">
    <location>
        <begin position="1"/>
        <end position="13"/>
    </location>
</feature>
<accession>A0A8S9LEH1</accession>
<evidence type="ECO:0000256" key="1">
    <source>
        <dbReference type="SAM" id="MobiDB-lite"/>
    </source>
</evidence>
<comment type="caution">
    <text evidence="2">The sequence shown here is derived from an EMBL/GenBank/DDBJ whole genome shotgun (WGS) entry which is preliminary data.</text>
</comment>
<dbReference type="EMBL" id="QGKY02000094">
    <property type="protein sequence ID" value="KAF2604672.1"/>
    <property type="molecule type" value="Genomic_DNA"/>
</dbReference>
<protein>
    <submittedName>
        <fullName evidence="2">Uncharacterized protein</fullName>
    </submittedName>
</protein>
<evidence type="ECO:0000313" key="2">
    <source>
        <dbReference type="EMBL" id="KAF2604672.1"/>
    </source>
</evidence>
<gene>
    <name evidence="2" type="ORF">F2Q70_00026520</name>
</gene>
<reference evidence="2" key="1">
    <citation type="submission" date="2019-12" db="EMBL/GenBank/DDBJ databases">
        <title>Genome sequencing and annotation of Brassica cretica.</title>
        <authorList>
            <person name="Studholme D.J."/>
            <person name="Sarris P.F."/>
        </authorList>
    </citation>
    <scope>NUCLEOTIDE SEQUENCE</scope>
    <source>
        <strain evidence="2">PFS-102/07</strain>
        <tissue evidence="2">Leaf</tissue>
    </source>
</reference>
<name>A0A8S9LEH1_BRACR</name>
<feature type="compositionally biased region" description="Basic and acidic residues" evidence="1">
    <location>
        <begin position="28"/>
        <end position="86"/>
    </location>
</feature>
<dbReference type="AlphaFoldDB" id="A0A8S9LEH1"/>
<organism evidence="2">
    <name type="scientific">Brassica cretica</name>
    <name type="common">Mustard</name>
    <dbReference type="NCBI Taxonomy" id="69181"/>
    <lineage>
        <taxon>Eukaryota</taxon>
        <taxon>Viridiplantae</taxon>
        <taxon>Streptophyta</taxon>
        <taxon>Embryophyta</taxon>
        <taxon>Tracheophyta</taxon>
        <taxon>Spermatophyta</taxon>
        <taxon>Magnoliopsida</taxon>
        <taxon>eudicotyledons</taxon>
        <taxon>Gunneridae</taxon>
        <taxon>Pentapetalae</taxon>
        <taxon>rosids</taxon>
        <taxon>malvids</taxon>
        <taxon>Brassicales</taxon>
        <taxon>Brassicaceae</taxon>
        <taxon>Brassiceae</taxon>
        <taxon>Brassica</taxon>
    </lineage>
</organism>
<proteinExistence type="predicted"/>
<feature type="region of interest" description="Disordered" evidence="1">
    <location>
        <begin position="1"/>
        <end position="89"/>
    </location>
</feature>